<feature type="region of interest" description="Disordered" evidence="1">
    <location>
        <begin position="1"/>
        <end position="20"/>
    </location>
</feature>
<accession>X1QX61</accession>
<evidence type="ECO:0000256" key="1">
    <source>
        <dbReference type="SAM" id="MobiDB-lite"/>
    </source>
</evidence>
<feature type="non-terminal residue" evidence="2">
    <location>
        <position position="1"/>
    </location>
</feature>
<sequence length="117" mass="13355">REETKPSEFEGEKSDPDSITLYGERTLTINNHLFQDQDSILNEAGDAGMCVTLLAEYKDPKWYSTLKIPFNPVPLELGNTISWKERLDSTLDPITQKGIIRDIKISNFDTTYKCQLV</sequence>
<proteinExistence type="predicted"/>
<dbReference type="EMBL" id="BARW01012698">
    <property type="protein sequence ID" value="GAI73147.1"/>
    <property type="molecule type" value="Genomic_DNA"/>
</dbReference>
<comment type="caution">
    <text evidence="2">The sequence shown here is derived from an EMBL/GenBank/DDBJ whole genome shotgun (WGS) entry which is preliminary data.</text>
</comment>
<reference evidence="2" key="1">
    <citation type="journal article" date="2014" name="Front. Microbiol.">
        <title>High frequency of phylogenetically diverse reductive dehalogenase-homologous genes in deep subseafloor sedimentary metagenomes.</title>
        <authorList>
            <person name="Kawai M."/>
            <person name="Futagami T."/>
            <person name="Toyoda A."/>
            <person name="Takaki Y."/>
            <person name="Nishi S."/>
            <person name="Hori S."/>
            <person name="Arai W."/>
            <person name="Tsubouchi T."/>
            <person name="Morono Y."/>
            <person name="Uchiyama I."/>
            <person name="Ito T."/>
            <person name="Fujiyama A."/>
            <person name="Inagaki F."/>
            <person name="Takami H."/>
        </authorList>
    </citation>
    <scope>NUCLEOTIDE SEQUENCE</scope>
    <source>
        <strain evidence="2">Expedition CK06-06</strain>
    </source>
</reference>
<evidence type="ECO:0000313" key="2">
    <source>
        <dbReference type="EMBL" id="GAI73147.1"/>
    </source>
</evidence>
<protein>
    <submittedName>
        <fullName evidence="2">Uncharacterized protein</fullName>
    </submittedName>
</protein>
<dbReference type="AlphaFoldDB" id="X1QX61"/>
<feature type="compositionally biased region" description="Basic and acidic residues" evidence="1">
    <location>
        <begin position="1"/>
        <end position="16"/>
    </location>
</feature>
<gene>
    <name evidence="2" type="ORF">S12H4_23760</name>
</gene>
<organism evidence="2">
    <name type="scientific">marine sediment metagenome</name>
    <dbReference type="NCBI Taxonomy" id="412755"/>
    <lineage>
        <taxon>unclassified sequences</taxon>
        <taxon>metagenomes</taxon>
        <taxon>ecological metagenomes</taxon>
    </lineage>
</organism>
<name>X1QX61_9ZZZZ</name>